<dbReference type="OrthoDB" id="74807at2759"/>
<evidence type="ECO:0000313" key="3">
    <source>
        <dbReference type="Proteomes" id="UP000799436"/>
    </source>
</evidence>
<protein>
    <submittedName>
        <fullName evidence="2">Uncharacterized protein</fullName>
    </submittedName>
</protein>
<dbReference type="EMBL" id="ML995834">
    <property type="protein sequence ID" value="KAF2769399.1"/>
    <property type="molecule type" value="Genomic_DNA"/>
</dbReference>
<name>A0A6G1L9Z9_9PEZI</name>
<reference evidence="2" key="1">
    <citation type="journal article" date="2020" name="Stud. Mycol.">
        <title>101 Dothideomycetes genomes: a test case for predicting lifestyles and emergence of pathogens.</title>
        <authorList>
            <person name="Haridas S."/>
            <person name="Albert R."/>
            <person name="Binder M."/>
            <person name="Bloem J."/>
            <person name="Labutti K."/>
            <person name="Salamov A."/>
            <person name="Andreopoulos B."/>
            <person name="Baker S."/>
            <person name="Barry K."/>
            <person name="Bills G."/>
            <person name="Bluhm B."/>
            <person name="Cannon C."/>
            <person name="Castanera R."/>
            <person name="Culley D."/>
            <person name="Daum C."/>
            <person name="Ezra D."/>
            <person name="Gonzalez J."/>
            <person name="Henrissat B."/>
            <person name="Kuo A."/>
            <person name="Liang C."/>
            <person name="Lipzen A."/>
            <person name="Lutzoni F."/>
            <person name="Magnuson J."/>
            <person name="Mondo S."/>
            <person name="Nolan M."/>
            <person name="Ohm R."/>
            <person name="Pangilinan J."/>
            <person name="Park H.-J."/>
            <person name="Ramirez L."/>
            <person name="Alfaro M."/>
            <person name="Sun H."/>
            <person name="Tritt A."/>
            <person name="Yoshinaga Y."/>
            <person name="Zwiers L.-H."/>
            <person name="Turgeon B."/>
            <person name="Goodwin S."/>
            <person name="Spatafora J."/>
            <person name="Crous P."/>
            <person name="Grigoriev I."/>
        </authorList>
    </citation>
    <scope>NUCLEOTIDE SEQUENCE</scope>
    <source>
        <strain evidence="2">CBS 116005</strain>
    </source>
</reference>
<organism evidence="2 3">
    <name type="scientific">Teratosphaeria nubilosa</name>
    <dbReference type="NCBI Taxonomy" id="161662"/>
    <lineage>
        <taxon>Eukaryota</taxon>
        <taxon>Fungi</taxon>
        <taxon>Dikarya</taxon>
        <taxon>Ascomycota</taxon>
        <taxon>Pezizomycotina</taxon>
        <taxon>Dothideomycetes</taxon>
        <taxon>Dothideomycetidae</taxon>
        <taxon>Mycosphaerellales</taxon>
        <taxon>Teratosphaeriaceae</taxon>
        <taxon>Teratosphaeria</taxon>
    </lineage>
</organism>
<feature type="region of interest" description="Disordered" evidence="1">
    <location>
        <begin position="37"/>
        <end position="71"/>
    </location>
</feature>
<proteinExistence type="predicted"/>
<gene>
    <name evidence="2" type="ORF">EJ03DRAFT_96116</name>
</gene>
<feature type="region of interest" description="Disordered" evidence="1">
    <location>
        <begin position="142"/>
        <end position="176"/>
    </location>
</feature>
<dbReference type="AlphaFoldDB" id="A0A6G1L9Z9"/>
<evidence type="ECO:0000313" key="2">
    <source>
        <dbReference type="EMBL" id="KAF2769399.1"/>
    </source>
</evidence>
<evidence type="ECO:0000256" key="1">
    <source>
        <dbReference type="SAM" id="MobiDB-lite"/>
    </source>
</evidence>
<keyword evidence="3" id="KW-1185">Reference proteome</keyword>
<dbReference type="Proteomes" id="UP000799436">
    <property type="component" value="Unassembled WGS sequence"/>
</dbReference>
<sequence>MATGALRFRTPHIEEIPTAQSKQAPGFAWIAVAGAQEDPAKNWGTSNRKRARQSVGGQTEQQREALSARQQREIERKIRELNNDGSNRDVAIPTTAKKEGAGGGVTKAGRTPTTKKILASGKTFAHYLDDEEAEITRIARRDGEAEVAPASTQRASKTPFARRRSTMEDSSMCGSPASVPIRAPGFPVLDAMGLVHVLSGLLSQH</sequence>
<accession>A0A6G1L9Z9</accession>
<feature type="region of interest" description="Disordered" evidence="1">
    <location>
        <begin position="1"/>
        <end position="24"/>
    </location>
</feature>